<dbReference type="InterPro" id="IPR012677">
    <property type="entry name" value="Nucleotide-bd_a/b_plait_sf"/>
</dbReference>
<evidence type="ECO:0000256" key="2">
    <source>
        <dbReference type="PROSITE-ProRule" id="PRU00176"/>
    </source>
</evidence>
<dbReference type="InterPro" id="IPR035979">
    <property type="entry name" value="RBD_domain_sf"/>
</dbReference>
<proteinExistence type="predicted"/>
<feature type="transmembrane region" description="Helical" evidence="3">
    <location>
        <begin position="28"/>
        <end position="55"/>
    </location>
</feature>
<dbReference type="Pfam" id="PF00076">
    <property type="entry name" value="RRM_1"/>
    <property type="match status" value="1"/>
</dbReference>
<accession>A0A914Q3D8</accession>
<keyword evidence="3" id="KW-1133">Transmembrane helix</keyword>
<dbReference type="GO" id="GO:0003723">
    <property type="term" value="F:RNA binding"/>
    <property type="evidence" value="ECO:0007669"/>
    <property type="project" value="UniProtKB-UniRule"/>
</dbReference>
<dbReference type="Proteomes" id="UP000887578">
    <property type="component" value="Unplaced"/>
</dbReference>
<evidence type="ECO:0000256" key="1">
    <source>
        <dbReference type="ARBA" id="ARBA00022884"/>
    </source>
</evidence>
<dbReference type="PANTHER" id="PTHR13968">
    <property type="entry name" value="HETEROGENEOUS NUCLEAR RIBONUCLEOPROTEIN"/>
    <property type="match status" value="1"/>
</dbReference>
<organism evidence="5 6">
    <name type="scientific">Panagrolaimus davidi</name>
    <dbReference type="NCBI Taxonomy" id="227884"/>
    <lineage>
        <taxon>Eukaryota</taxon>
        <taxon>Metazoa</taxon>
        <taxon>Ecdysozoa</taxon>
        <taxon>Nematoda</taxon>
        <taxon>Chromadorea</taxon>
        <taxon>Rhabditida</taxon>
        <taxon>Tylenchina</taxon>
        <taxon>Panagrolaimomorpha</taxon>
        <taxon>Panagrolaimoidea</taxon>
        <taxon>Panagrolaimidae</taxon>
        <taxon>Panagrolaimus</taxon>
    </lineage>
</organism>
<keyword evidence="3" id="KW-0812">Transmembrane</keyword>
<dbReference type="GO" id="GO:0005634">
    <property type="term" value="C:nucleus"/>
    <property type="evidence" value="ECO:0007669"/>
    <property type="project" value="TreeGrafter"/>
</dbReference>
<dbReference type="WBParaSite" id="PDA_v2.g25796.t1">
    <property type="protein sequence ID" value="PDA_v2.g25796.t1"/>
    <property type="gene ID" value="PDA_v2.g25796"/>
</dbReference>
<feature type="domain" description="RRM" evidence="4">
    <location>
        <begin position="154"/>
        <end position="224"/>
    </location>
</feature>
<evidence type="ECO:0000313" key="6">
    <source>
        <dbReference type="WBParaSite" id="PDA_v2.g25796.t1"/>
    </source>
</evidence>
<name>A0A914Q3D8_9BILA</name>
<dbReference type="InterPro" id="IPR000504">
    <property type="entry name" value="RRM_dom"/>
</dbReference>
<dbReference type="Gene3D" id="3.30.70.330">
    <property type="match status" value="1"/>
</dbReference>
<evidence type="ECO:0000313" key="5">
    <source>
        <dbReference type="Proteomes" id="UP000887578"/>
    </source>
</evidence>
<reference evidence="6" key="1">
    <citation type="submission" date="2022-11" db="UniProtKB">
        <authorList>
            <consortium name="WormBaseParasite"/>
        </authorList>
    </citation>
    <scope>IDENTIFICATION</scope>
</reference>
<dbReference type="SUPFAM" id="SSF54928">
    <property type="entry name" value="RNA-binding domain, RBD"/>
    <property type="match status" value="1"/>
</dbReference>
<keyword evidence="3" id="KW-0472">Membrane</keyword>
<evidence type="ECO:0000259" key="4">
    <source>
        <dbReference type="PROSITE" id="PS50102"/>
    </source>
</evidence>
<keyword evidence="1 2" id="KW-0694">RNA-binding</keyword>
<dbReference type="SMART" id="SM00360">
    <property type="entry name" value="RRM"/>
    <property type="match status" value="1"/>
</dbReference>
<evidence type="ECO:0000256" key="3">
    <source>
        <dbReference type="SAM" id="Phobius"/>
    </source>
</evidence>
<dbReference type="PANTHER" id="PTHR13968:SF26">
    <property type="entry name" value="RRM DOMAIN-CONTAINING PROTEIN"/>
    <property type="match status" value="1"/>
</dbReference>
<keyword evidence="5" id="KW-1185">Reference proteome</keyword>
<dbReference type="InterPro" id="IPR051186">
    <property type="entry name" value="RRM_HNRPC/RALY_subfam"/>
</dbReference>
<dbReference type="AlphaFoldDB" id="A0A914Q3D8"/>
<sequence length="269" mass="29008">MTRVSDDLHRMVDYIKDLRNMMMIGVDLFIIIGILILTIGLAILTIIGSLVFLVLKRQNGKQGIFGPQTPSALPSESVKSGQNHPTTLIMNDDYTCIPQLNIPVPTTPTTMPYFSDPPAAAAYGAPPLTTSVSTAATPSVSSLINSKDPSMFKARVFVGNLNACVSREDLVGLFKCCGNVLGVTLFDEHALVQFSTQTEAKLSVQILNGYTWKGSELAVKTLTLYSTNDANNTSSGANNINGSFNMNNASLGFIETIECVKLIITVYFV</sequence>
<dbReference type="PROSITE" id="PS50102">
    <property type="entry name" value="RRM"/>
    <property type="match status" value="1"/>
</dbReference>
<protein>
    <submittedName>
        <fullName evidence="6">RRM domain-containing protein</fullName>
    </submittedName>
</protein>